<dbReference type="GO" id="GO:0005634">
    <property type="term" value="C:nucleus"/>
    <property type="evidence" value="ECO:0007669"/>
    <property type="project" value="UniProtKB-SubCell"/>
</dbReference>
<name>A0A0C3BTH2_HEBCY</name>
<dbReference type="Proteomes" id="UP000053424">
    <property type="component" value="Unassembled WGS sequence"/>
</dbReference>
<keyword evidence="6" id="KW-0539">Nucleus</keyword>
<dbReference type="EMBL" id="KN831821">
    <property type="protein sequence ID" value="KIM35399.1"/>
    <property type="molecule type" value="Genomic_DNA"/>
</dbReference>
<comment type="similarity">
    <text evidence="2">Belongs to the importin beta family.</text>
</comment>
<dbReference type="AlphaFoldDB" id="A0A0C3BTH2"/>
<organism evidence="8 9">
    <name type="scientific">Hebeloma cylindrosporum</name>
    <dbReference type="NCBI Taxonomy" id="76867"/>
    <lineage>
        <taxon>Eukaryota</taxon>
        <taxon>Fungi</taxon>
        <taxon>Dikarya</taxon>
        <taxon>Basidiomycota</taxon>
        <taxon>Agaricomycotina</taxon>
        <taxon>Agaricomycetes</taxon>
        <taxon>Agaricomycetidae</taxon>
        <taxon>Agaricales</taxon>
        <taxon>Agaricineae</taxon>
        <taxon>Hymenogastraceae</taxon>
        <taxon>Hebeloma</taxon>
    </lineage>
</organism>
<dbReference type="InterPro" id="IPR040709">
    <property type="entry name" value="Importin_rep_1"/>
</dbReference>
<dbReference type="Gene3D" id="1.25.10.10">
    <property type="entry name" value="Leucine-rich Repeat Variant"/>
    <property type="match status" value="1"/>
</dbReference>
<evidence type="ECO:0000256" key="4">
    <source>
        <dbReference type="ARBA" id="ARBA00022448"/>
    </source>
</evidence>
<dbReference type="GO" id="GO:0006606">
    <property type="term" value="P:protein import into nucleus"/>
    <property type="evidence" value="ECO:0007669"/>
    <property type="project" value="TreeGrafter"/>
</dbReference>
<dbReference type="InterPro" id="IPR016024">
    <property type="entry name" value="ARM-type_fold"/>
</dbReference>
<keyword evidence="5" id="KW-0677">Repeat</keyword>
<dbReference type="PANTHER" id="PTHR12363">
    <property type="entry name" value="TRANSPORTIN 3 AND IMPORTIN 13"/>
    <property type="match status" value="1"/>
</dbReference>
<proteinExistence type="inferred from homology"/>
<accession>A0A0C3BTH2</accession>
<evidence type="ECO:0000256" key="6">
    <source>
        <dbReference type="ARBA" id="ARBA00023242"/>
    </source>
</evidence>
<reference evidence="9" key="2">
    <citation type="submission" date="2015-01" db="EMBL/GenBank/DDBJ databases">
        <title>Evolutionary Origins and Diversification of the Mycorrhizal Mutualists.</title>
        <authorList>
            <consortium name="DOE Joint Genome Institute"/>
            <consortium name="Mycorrhizal Genomics Consortium"/>
            <person name="Kohler A."/>
            <person name="Kuo A."/>
            <person name="Nagy L.G."/>
            <person name="Floudas D."/>
            <person name="Copeland A."/>
            <person name="Barry K.W."/>
            <person name="Cichocki N."/>
            <person name="Veneault-Fourrey C."/>
            <person name="LaButti K."/>
            <person name="Lindquist E.A."/>
            <person name="Lipzen A."/>
            <person name="Lundell T."/>
            <person name="Morin E."/>
            <person name="Murat C."/>
            <person name="Riley R."/>
            <person name="Ohm R."/>
            <person name="Sun H."/>
            <person name="Tunlid A."/>
            <person name="Henrissat B."/>
            <person name="Grigoriev I.V."/>
            <person name="Hibbett D.S."/>
            <person name="Martin F."/>
        </authorList>
    </citation>
    <scope>NUCLEOTIDE SEQUENCE [LARGE SCALE GENOMIC DNA]</scope>
    <source>
        <strain evidence="9">h7</strain>
    </source>
</reference>
<evidence type="ECO:0000313" key="8">
    <source>
        <dbReference type="EMBL" id="KIM35399.1"/>
    </source>
</evidence>
<dbReference type="HOGENOM" id="CLU_005996_3_0_1"/>
<keyword evidence="9" id="KW-1185">Reference proteome</keyword>
<evidence type="ECO:0000256" key="2">
    <source>
        <dbReference type="ARBA" id="ARBA00007991"/>
    </source>
</evidence>
<evidence type="ECO:0000259" key="7">
    <source>
        <dbReference type="Pfam" id="PF08389"/>
    </source>
</evidence>
<dbReference type="InterPro" id="IPR051345">
    <property type="entry name" value="Importin_beta-like_NTR"/>
</dbReference>
<evidence type="ECO:0000256" key="1">
    <source>
        <dbReference type="ARBA" id="ARBA00004123"/>
    </source>
</evidence>
<feature type="domain" description="Exportin-1/Importin-beta-like" evidence="7">
    <location>
        <begin position="114"/>
        <end position="260"/>
    </location>
</feature>
<dbReference type="Pfam" id="PF18773">
    <property type="entry name" value="Importin_rep"/>
    <property type="match status" value="1"/>
</dbReference>
<evidence type="ECO:0000256" key="5">
    <source>
        <dbReference type="ARBA" id="ARBA00022737"/>
    </source>
</evidence>
<evidence type="ECO:0000313" key="9">
    <source>
        <dbReference type="Proteomes" id="UP000053424"/>
    </source>
</evidence>
<dbReference type="InterPro" id="IPR011989">
    <property type="entry name" value="ARM-like"/>
</dbReference>
<keyword evidence="4" id="KW-0813">Transport</keyword>
<gene>
    <name evidence="8" type="ORF">M413DRAFT_449783</name>
</gene>
<evidence type="ECO:0000256" key="3">
    <source>
        <dbReference type="ARBA" id="ARBA00016020"/>
    </source>
</evidence>
<dbReference type="OrthoDB" id="2016913at2759"/>
<dbReference type="GO" id="GO:0005737">
    <property type="term" value="C:cytoplasm"/>
    <property type="evidence" value="ECO:0007669"/>
    <property type="project" value="TreeGrafter"/>
</dbReference>
<dbReference type="PANTHER" id="PTHR12363:SF33">
    <property type="entry name" value="IMPORTIN-13"/>
    <property type="match status" value="1"/>
</dbReference>
<protein>
    <recommendedName>
        <fullName evidence="3">Importin-13</fullName>
    </recommendedName>
</protein>
<dbReference type="SUPFAM" id="SSF48371">
    <property type="entry name" value="ARM repeat"/>
    <property type="match status" value="1"/>
</dbReference>
<dbReference type="STRING" id="686832.A0A0C3BTH2"/>
<dbReference type="Pfam" id="PF08389">
    <property type="entry name" value="Xpo1"/>
    <property type="match status" value="1"/>
</dbReference>
<dbReference type="InterPro" id="IPR013598">
    <property type="entry name" value="Exportin-1/Importin-b-like"/>
</dbReference>
<comment type="subcellular location">
    <subcellularLocation>
        <location evidence="1">Nucleus</location>
    </subcellularLocation>
</comment>
<sequence length="1048" mass="114734">MASPDFLPVLTPFDVEHAAQLIQQAYAPPTTTTTPEDLKRLQQDLFEIQKRPEAWGLVIPLLNHEDQNVQFFGAHTAQVKIARDWEAFPAEHAETLRDLMVQLTAHSLSIGRTKFILRKLFVALTSLALKLVPGRPSRWPGWISSCISTFSNQGASAEHLHDFLAIVAEEVGNADLLGPSRMQMQQSMLDASPMVVQAITATIIQPLGTTPSNQYISALRCLQAWLSFLRADHITPIIPLLINLLDPSFPDDSVFIAASDALQELTSKSPLSDGSGSKTLTEPLMVWFSSRGNKIIENALANNDEMSSISHSLCKLIVALGDHSTSYIAQNISSVMPVSTGPNTPPTTKGHLTQNFLHLLLAYTGLPGYYGVDEEESEMTLGFWYLFQEALWSTNLYANDDGRPYSPEPEDKDSGTQPKQVLMAKVVFSELVQVLRRKAVFPPAGSGWSRDQVDKFQVYRRDVGDTLINAYYVLRDRMMGYFVDDIAERLASRQEGDGWQEIEASLHCIMSIQEAIEMENVAHLDRLFSPAIFGRLPSTGRSRVRRTALGVIGAYSSWFATQTHPPPSSTPSAEPNLLLTVLSYVVSALPDPSLSLPAATALRNLCEANRKDLAAHISAFGELHAGLNNIPDPEKSKVLQSIASVVQAVQPIEEIPTIEAIVNPIVQKLYEVLQASSSLSDEARASTILQLEILSGIAKGLTRSEDGFTVLEDDPEVIADTTAVQLAREDPRAVKLRENIFAAIRGVVELWSLDVEIGHALSDLFKSITSLPTDITLISLPAGPLLEIVCFAAQRQLSAVWLSLASILLAQLNPPVFSLNMKSGPTPEALQTVQRLLPVLIQCGLSALSVEGYMEANPDVVQEFFSCMERAAGDFTDVFYTLPSGLLDALIQFVINALSLQERYSLVAASNFIGTLIHRSSLTDELVMHQTALFRVHGRPIMRAILHGFAGVAPRSVVPNLIEILSTLLSRATSNDPALEGGAVQWMKDILMADDFYPSKATSEAKSKFIKAVAGSRSLKKTREAAQQFTLVARGLEGSNFGYTSVTM</sequence>
<dbReference type="InterPro" id="IPR040520">
    <property type="entry name" value="Importin_rep_3"/>
</dbReference>
<dbReference type="Pfam" id="PF18806">
    <property type="entry name" value="Importin_rep_3"/>
    <property type="match status" value="1"/>
</dbReference>
<reference evidence="8 9" key="1">
    <citation type="submission" date="2014-04" db="EMBL/GenBank/DDBJ databases">
        <authorList>
            <consortium name="DOE Joint Genome Institute"/>
            <person name="Kuo A."/>
            <person name="Gay G."/>
            <person name="Dore J."/>
            <person name="Kohler A."/>
            <person name="Nagy L.G."/>
            <person name="Floudas D."/>
            <person name="Copeland A."/>
            <person name="Barry K.W."/>
            <person name="Cichocki N."/>
            <person name="Veneault-Fourrey C."/>
            <person name="LaButti K."/>
            <person name="Lindquist E.A."/>
            <person name="Lipzen A."/>
            <person name="Lundell T."/>
            <person name="Morin E."/>
            <person name="Murat C."/>
            <person name="Sun H."/>
            <person name="Tunlid A."/>
            <person name="Henrissat B."/>
            <person name="Grigoriev I.V."/>
            <person name="Hibbett D.S."/>
            <person name="Martin F."/>
            <person name="Nordberg H.P."/>
            <person name="Cantor M.N."/>
            <person name="Hua S.X."/>
        </authorList>
    </citation>
    <scope>NUCLEOTIDE SEQUENCE [LARGE SCALE GENOMIC DNA]</scope>
    <source>
        <strain evidence="9">h7</strain>
    </source>
</reference>